<dbReference type="RefSeq" id="WP_379834349.1">
    <property type="nucleotide sequence ID" value="NZ_JBHRYQ010000001.1"/>
</dbReference>
<accession>A0ABV7YTI2</accession>
<organism evidence="1 2">
    <name type="scientific">Lacihabitans lacunae</name>
    <dbReference type="NCBI Taxonomy" id="1028214"/>
    <lineage>
        <taxon>Bacteria</taxon>
        <taxon>Pseudomonadati</taxon>
        <taxon>Bacteroidota</taxon>
        <taxon>Cytophagia</taxon>
        <taxon>Cytophagales</taxon>
        <taxon>Leadbetterellaceae</taxon>
        <taxon>Lacihabitans</taxon>
    </lineage>
</organism>
<reference evidence="2" key="1">
    <citation type="journal article" date="2019" name="Int. J. Syst. Evol. Microbiol.">
        <title>The Global Catalogue of Microorganisms (GCM) 10K type strain sequencing project: providing services to taxonomists for standard genome sequencing and annotation.</title>
        <authorList>
            <consortium name="The Broad Institute Genomics Platform"/>
            <consortium name="The Broad Institute Genome Sequencing Center for Infectious Disease"/>
            <person name="Wu L."/>
            <person name="Ma J."/>
        </authorList>
    </citation>
    <scope>NUCLEOTIDE SEQUENCE [LARGE SCALE GENOMIC DNA]</scope>
    <source>
        <strain evidence="2">CECT 7956</strain>
    </source>
</reference>
<evidence type="ECO:0000313" key="1">
    <source>
        <dbReference type="EMBL" id="MFC3809376.1"/>
    </source>
</evidence>
<evidence type="ECO:0000313" key="2">
    <source>
        <dbReference type="Proteomes" id="UP001595616"/>
    </source>
</evidence>
<dbReference type="Proteomes" id="UP001595616">
    <property type="component" value="Unassembled WGS sequence"/>
</dbReference>
<evidence type="ECO:0008006" key="3">
    <source>
        <dbReference type="Google" id="ProtNLM"/>
    </source>
</evidence>
<sequence length="106" mass="12459">MKVWGVSVRKQELRYFKICKWQGWRLANKAKNGIRRPSNFELLGHAFVPTSKKGEKGKYQLVVKESSWQSLKRKLKAATKKTKPYSFDLRLAKIKEVYIGWVNKTD</sequence>
<proteinExistence type="predicted"/>
<comment type="caution">
    <text evidence="1">The sequence shown here is derived from an EMBL/GenBank/DDBJ whole genome shotgun (WGS) entry which is preliminary data.</text>
</comment>
<keyword evidence="2" id="KW-1185">Reference proteome</keyword>
<dbReference type="EMBL" id="JBHRYQ010000001">
    <property type="protein sequence ID" value="MFC3809376.1"/>
    <property type="molecule type" value="Genomic_DNA"/>
</dbReference>
<gene>
    <name evidence="1" type="ORF">ACFOOI_01805</name>
</gene>
<protein>
    <recommendedName>
        <fullName evidence="3">Group II intron maturase-specific domain-containing protein</fullName>
    </recommendedName>
</protein>
<name>A0ABV7YTI2_9BACT</name>